<gene>
    <name evidence="2" type="ORF">GA0070617_1112</name>
</gene>
<accession>A0A1C6U5M6</accession>
<evidence type="ECO:0000313" key="3">
    <source>
        <dbReference type="Proteomes" id="UP000198937"/>
    </source>
</evidence>
<dbReference type="EMBL" id="FMIA01000002">
    <property type="protein sequence ID" value="SCL49211.1"/>
    <property type="molecule type" value="Genomic_DNA"/>
</dbReference>
<evidence type="ECO:0000256" key="1">
    <source>
        <dbReference type="SAM" id="MobiDB-lite"/>
    </source>
</evidence>
<name>A0A1C6U5M6_9ACTN</name>
<feature type="compositionally biased region" description="Low complexity" evidence="1">
    <location>
        <begin position="383"/>
        <end position="397"/>
    </location>
</feature>
<dbReference type="AlphaFoldDB" id="A0A1C6U5M6"/>
<sequence>MSDTDGLREAWLLAEGMGDYSAEELTRYFGDYRGEEYDPGELDGLLEESRDLHPEGAGEGYPEGGDQRSDPLSVSGRLAAPTACVDIPEKVAGSRRVRADLVWAELLRSHAKGDLDRTKKKVVVQHLSEIKADRARLGRAQLKFFDDHPNYADKYLKVGSKNHSLLQDFRKGDSTAPVPVPMPVPHTGRSRTDSEWADLLLQRAAGAQVDARTKKTVTTHLADIKRDKIRLGPEQLAFFAAHPDSAEKYLVPGSVNHADLETFRKTGLATRAPREIRHRADAEWAGLLEAHATDQVMTPSDLKAADTYLSDIKRGKIVLKRQVAEVFIDHPHYANAYLPSDHRKREPYEELKKARETVAAEGTVAVYQVARATVPGAVAGVPPLRLPSLSGPPLLRGDTAGRRPGRR</sequence>
<feature type="compositionally biased region" description="Basic and acidic residues" evidence="1">
    <location>
        <begin position="47"/>
        <end position="56"/>
    </location>
</feature>
<evidence type="ECO:0000313" key="2">
    <source>
        <dbReference type="EMBL" id="SCL49211.1"/>
    </source>
</evidence>
<proteinExistence type="predicted"/>
<dbReference type="Proteomes" id="UP000198937">
    <property type="component" value="Unassembled WGS sequence"/>
</dbReference>
<dbReference type="STRING" id="683228.GA0070617_1112"/>
<feature type="region of interest" description="Disordered" evidence="1">
    <location>
        <begin position="39"/>
        <end position="74"/>
    </location>
</feature>
<keyword evidence="3" id="KW-1185">Reference proteome</keyword>
<organism evidence="2 3">
    <name type="scientific">Micromonospora yangpuensis</name>
    <dbReference type="NCBI Taxonomy" id="683228"/>
    <lineage>
        <taxon>Bacteria</taxon>
        <taxon>Bacillati</taxon>
        <taxon>Actinomycetota</taxon>
        <taxon>Actinomycetes</taxon>
        <taxon>Micromonosporales</taxon>
        <taxon>Micromonosporaceae</taxon>
        <taxon>Micromonospora</taxon>
    </lineage>
</organism>
<reference evidence="2 3" key="1">
    <citation type="submission" date="2016-06" db="EMBL/GenBank/DDBJ databases">
        <authorList>
            <person name="Kjaerup R.B."/>
            <person name="Dalgaard T.S."/>
            <person name="Juul-Madsen H.R."/>
        </authorList>
    </citation>
    <scope>NUCLEOTIDE SEQUENCE [LARGE SCALE GENOMIC DNA]</scope>
    <source>
        <strain evidence="2 3">DSM 45577</strain>
    </source>
</reference>
<protein>
    <submittedName>
        <fullName evidence="2">Uncharacterized protein</fullName>
    </submittedName>
</protein>
<feature type="region of interest" description="Disordered" evidence="1">
    <location>
        <begin position="171"/>
        <end position="191"/>
    </location>
</feature>
<feature type="region of interest" description="Disordered" evidence="1">
    <location>
        <begin position="383"/>
        <end position="407"/>
    </location>
</feature>